<dbReference type="InterPro" id="IPR042808">
    <property type="entry name" value="CLEC7A"/>
</dbReference>
<evidence type="ECO:0000313" key="9">
    <source>
        <dbReference type="RefSeq" id="XP_028389031.1"/>
    </source>
</evidence>
<dbReference type="InterPro" id="IPR033992">
    <property type="entry name" value="NKR-like_CTLD"/>
</dbReference>
<dbReference type="GO" id="GO:0001872">
    <property type="term" value="F:(1-&gt;3)-beta-D-glucan binding"/>
    <property type="evidence" value="ECO:0007669"/>
    <property type="project" value="InterPro"/>
</dbReference>
<evidence type="ECO:0000256" key="4">
    <source>
        <dbReference type="SAM" id="Phobius"/>
    </source>
</evidence>
<dbReference type="OrthoDB" id="2142683at2759"/>
<dbReference type="GO" id="GO:0038187">
    <property type="term" value="F:pattern recognition receptor activity"/>
    <property type="evidence" value="ECO:0007669"/>
    <property type="project" value="TreeGrafter"/>
</dbReference>
<dbReference type="PANTHER" id="PTHR47218">
    <property type="entry name" value="C-TYPE LECTIN DOMAIN FAMILY 7 MEMBER A"/>
    <property type="match status" value="1"/>
</dbReference>
<dbReference type="GO" id="GO:0045087">
    <property type="term" value="P:innate immune response"/>
    <property type="evidence" value="ECO:0007669"/>
    <property type="project" value="TreeGrafter"/>
</dbReference>
<dbReference type="GO" id="GO:0002720">
    <property type="term" value="P:positive regulation of cytokine production involved in immune response"/>
    <property type="evidence" value="ECO:0007669"/>
    <property type="project" value="TreeGrafter"/>
</dbReference>
<dbReference type="AlphaFoldDB" id="A0A6J2NAU5"/>
<dbReference type="Proteomes" id="UP000504628">
    <property type="component" value="Chromosome 2"/>
</dbReference>
<dbReference type="GO" id="GO:0016020">
    <property type="term" value="C:membrane"/>
    <property type="evidence" value="ECO:0007669"/>
    <property type="project" value="UniProtKB-SubCell"/>
</dbReference>
<dbReference type="KEGG" id="pdic:114513885"/>
<keyword evidence="4" id="KW-1133">Transmembrane helix</keyword>
<evidence type="ECO:0000313" key="7">
    <source>
        <dbReference type="Proteomes" id="UP000504628"/>
    </source>
</evidence>
<accession>A0A6J2NAU5</accession>
<dbReference type="GO" id="GO:0009986">
    <property type="term" value="C:cell surface"/>
    <property type="evidence" value="ECO:0007669"/>
    <property type="project" value="TreeGrafter"/>
</dbReference>
<reference evidence="6 8" key="1">
    <citation type="journal article" date="2020" name="Nature">
        <title>Six reference-quality genomes reveal evolution of bat adaptations.</title>
        <authorList>
            <person name="Jebb D."/>
            <person name="Huang Z."/>
            <person name="Pippel M."/>
            <person name="Hughes G.M."/>
            <person name="Lavrichenko K."/>
            <person name="Devanna P."/>
            <person name="Winkler S."/>
            <person name="Jermiin L.S."/>
            <person name="Skirmuntt E.C."/>
            <person name="Katzourakis A."/>
            <person name="Burkitt-Gray L."/>
            <person name="Ray D.A."/>
            <person name="Sullivan K.A.M."/>
            <person name="Roscito J.G."/>
            <person name="Kirilenko B.M."/>
            <person name="Davalos L.M."/>
            <person name="Corthals A.P."/>
            <person name="Power M.L."/>
            <person name="Jones G."/>
            <person name="Ransome R.D."/>
            <person name="Dechmann D.K.N."/>
            <person name="Locatelli A.G."/>
            <person name="Puechmaille S.J."/>
            <person name="Fedrigo O."/>
            <person name="Jarvis E.D."/>
            <person name="Hiller M."/>
            <person name="Vernes S.C."/>
            <person name="Myers E.W."/>
            <person name="Teeling E.C."/>
        </authorList>
    </citation>
    <scope>NUCLEOTIDE SEQUENCE [LARGE SCALE GENOMIC DNA]</scope>
    <source>
        <strain evidence="6">Bat1K_MPI-CBG_1</strain>
    </source>
</reference>
<evidence type="ECO:0000256" key="1">
    <source>
        <dbReference type="ARBA" id="ARBA00004167"/>
    </source>
</evidence>
<evidence type="ECO:0000259" key="5">
    <source>
        <dbReference type="PROSITE" id="PS50041"/>
    </source>
</evidence>
<dbReference type="GO" id="GO:0071226">
    <property type="term" value="P:cellular response to molecule of fungal origin"/>
    <property type="evidence" value="ECO:0007669"/>
    <property type="project" value="InterPro"/>
</dbReference>
<gene>
    <name evidence="9" type="primary">CLEC7A</name>
    <name evidence="6" type="ORF">HJG60_002945</name>
</gene>
<dbReference type="EMBL" id="JABVXQ010000003">
    <property type="protein sequence ID" value="KAF6118037.1"/>
    <property type="molecule type" value="Genomic_DNA"/>
</dbReference>
<dbReference type="GO" id="GO:0006910">
    <property type="term" value="P:phagocytosis, recognition"/>
    <property type="evidence" value="ECO:0007669"/>
    <property type="project" value="TreeGrafter"/>
</dbReference>
<dbReference type="PROSITE" id="PS50041">
    <property type="entry name" value="C_TYPE_LECTIN_2"/>
    <property type="match status" value="1"/>
</dbReference>
<dbReference type="InterPro" id="IPR016187">
    <property type="entry name" value="CTDL_fold"/>
</dbReference>
<dbReference type="GeneID" id="114513885"/>
<feature type="transmembrane region" description="Helical" evidence="4">
    <location>
        <begin position="39"/>
        <end position="64"/>
    </location>
</feature>
<evidence type="ECO:0000256" key="3">
    <source>
        <dbReference type="SAM" id="MobiDB-lite"/>
    </source>
</evidence>
<dbReference type="SUPFAM" id="SSF56436">
    <property type="entry name" value="C-type lectin-like"/>
    <property type="match status" value="1"/>
</dbReference>
<comment type="subcellular location">
    <subcellularLocation>
        <location evidence="1">Membrane</location>
        <topology evidence="1">Single-pass membrane protein</topology>
    </subcellularLocation>
</comment>
<dbReference type="RefSeq" id="XP_028389031.1">
    <property type="nucleotide sequence ID" value="XM_028533230.2"/>
</dbReference>
<reference evidence="9" key="2">
    <citation type="submission" date="2025-04" db="UniProtKB">
        <authorList>
            <consortium name="RefSeq"/>
        </authorList>
    </citation>
    <scope>IDENTIFICATION</scope>
    <source>
        <tissue evidence="9">Muscle</tissue>
    </source>
</reference>
<protein>
    <submittedName>
        <fullName evidence="6">C-type lectin domain containing 7A</fullName>
    </submittedName>
    <submittedName>
        <fullName evidence="9">C-type lectin domain family 7 member A isoform X1</fullName>
    </submittedName>
</protein>
<dbReference type="CTD" id="64581"/>
<keyword evidence="2 6" id="KW-0430">Lectin</keyword>
<dbReference type="CDD" id="cd03593">
    <property type="entry name" value="CLECT_NK_receptors_like"/>
    <property type="match status" value="1"/>
</dbReference>
<feature type="region of interest" description="Disordered" evidence="3">
    <location>
        <begin position="74"/>
        <end position="98"/>
    </location>
</feature>
<dbReference type="InterPro" id="IPR016186">
    <property type="entry name" value="C-type_lectin-like/link_sf"/>
</dbReference>
<proteinExistence type="predicted"/>
<sequence>MENLDEDGYTQLEFSSRGFSGRPVSSEKGLCAASPPWRFIAVTFGILCLVILVLAVVLGTMGIWRSNSGSNPLKNNNFPSRNKENHSQPTQSSLEDSVASTKALTTTGGVPSPCPPTWVAHENSCYLFSSILYSWNESKRQCSQLGSYLLKIDSSEELKFIVKEMSSSPLHSFWIGLSRTQTEGPWLWEDGSIFSSELFQIRSTATQEISFHHCVWMHMSIIYDQQCNIPSYSICEKKQSVQ</sequence>
<evidence type="ECO:0000256" key="2">
    <source>
        <dbReference type="ARBA" id="ARBA00022734"/>
    </source>
</evidence>
<keyword evidence="4" id="KW-0472">Membrane</keyword>
<dbReference type="Gene3D" id="3.10.100.10">
    <property type="entry name" value="Mannose-Binding Protein A, subunit A"/>
    <property type="match status" value="1"/>
</dbReference>
<feature type="compositionally biased region" description="Polar residues" evidence="3">
    <location>
        <begin position="87"/>
        <end position="98"/>
    </location>
</feature>
<feature type="domain" description="C-type lectin" evidence="5">
    <location>
        <begin position="121"/>
        <end position="236"/>
    </location>
</feature>
<dbReference type="Proteomes" id="UP000664940">
    <property type="component" value="Unassembled WGS sequence"/>
</dbReference>
<name>A0A6J2NAU5_9CHIR</name>
<organism evidence="7 9">
    <name type="scientific">Phyllostomus discolor</name>
    <name type="common">pale spear-nosed bat</name>
    <dbReference type="NCBI Taxonomy" id="89673"/>
    <lineage>
        <taxon>Eukaryota</taxon>
        <taxon>Metazoa</taxon>
        <taxon>Chordata</taxon>
        <taxon>Craniata</taxon>
        <taxon>Vertebrata</taxon>
        <taxon>Euteleostomi</taxon>
        <taxon>Mammalia</taxon>
        <taxon>Eutheria</taxon>
        <taxon>Laurasiatheria</taxon>
        <taxon>Chiroptera</taxon>
        <taxon>Yangochiroptera</taxon>
        <taxon>Phyllostomidae</taxon>
        <taxon>Phyllostominae</taxon>
        <taxon>Phyllostomus</taxon>
    </lineage>
</organism>
<dbReference type="SMART" id="SM00034">
    <property type="entry name" value="CLECT"/>
    <property type="match status" value="1"/>
</dbReference>
<evidence type="ECO:0000313" key="6">
    <source>
        <dbReference type="EMBL" id="KAF6118037.1"/>
    </source>
</evidence>
<evidence type="ECO:0000313" key="8">
    <source>
        <dbReference type="Proteomes" id="UP000664940"/>
    </source>
</evidence>
<dbReference type="GO" id="GO:0043122">
    <property type="term" value="P:regulation of canonical NF-kappaB signal transduction"/>
    <property type="evidence" value="ECO:0007669"/>
    <property type="project" value="TreeGrafter"/>
</dbReference>
<dbReference type="Pfam" id="PF00059">
    <property type="entry name" value="Lectin_C"/>
    <property type="match status" value="1"/>
</dbReference>
<dbReference type="InterPro" id="IPR001304">
    <property type="entry name" value="C-type_lectin-like"/>
</dbReference>
<keyword evidence="7" id="KW-1185">Reference proteome</keyword>
<keyword evidence="4" id="KW-0812">Transmembrane</keyword>
<dbReference type="PANTHER" id="PTHR47218:SF1">
    <property type="entry name" value="C-TYPE LECTIN DOMAIN FAMILY 7 MEMBER A"/>
    <property type="match status" value="1"/>
</dbReference>